<sequence length="87" mass="9862">MTDDPCPHPRPAFDAWLRLHRKDYAWAAEKTGRSREFIRRCCLPFSDPLRAKPGGDLVERIIRVTGGAVRADDWHPPVAEILRGEAA</sequence>
<dbReference type="GeneID" id="34014240"/>
<name>A0A1Z3U568_BREVE</name>
<protein>
    <recommendedName>
        <fullName evidence="3">XRE family transcriptional regulator</fullName>
    </recommendedName>
</protein>
<accession>A0A1Z3U568</accession>
<reference evidence="2" key="1">
    <citation type="submission" date="2017-06" db="EMBL/GenBank/DDBJ databases">
        <title>FDA dAtabase for Regulatory Grade micrObial Sequences (FDA-ARGOS): Supporting development and validation of Infectious Disease Dx tests.</title>
        <authorList>
            <person name="Minogue T."/>
            <person name="Wolcott M."/>
            <person name="Wasieloski L."/>
            <person name="Aguilar W."/>
            <person name="Moore D."/>
            <person name="Tallon L."/>
            <person name="Sadzewicz L."/>
            <person name="Sengamalay N."/>
            <person name="Ott S."/>
            <person name="Godinez A."/>
            <person name="Nagaraj S."/>
            <person name="Nadendla S."/>
            <person name="Geyer C."/>
            <person name="Sichtig H."/>
        </authorList>
    </citation>
    <scope>NUCLEOTIDE SEQUENCE [LARGE SCALE GENOMIC DNA]</scope>
    <source>
        <strain evidence="2">FDAARGOS_289</strain>
    </source>
</reference>
<evidence type="ECO:0008006" key="3">
    <source>
        <dbReference type="Google" id="ProtNLM"/>
    </source>
</evidence>
<proteinExistence type="predicted"/>
<dbReference type="AlphaFoldDB" id="A0A1Z3U568"/>
<dbReference type="KEGG" id="bvc:CEP68_02125"/>
<evidence type="ECO:0000313" key="1">
    <source>
        <dbReference type="EMBL" id="ASE38395.2"/>
    </source>
</evidence>
<dbReference type="EMBL" id="CP022048">
    <property type="protein sequence ID" value="ASE38395.2"/>
    <property type="molecule type" value="Genomic_DNA"/>
</dbReference>
<organism evidence="1 2">
    <name type="scientific">Brevundimonas vesicularis</name>
    <name type="common">Pseudomonas vesicularis</name>
    <dbReference type="NCBI Taxonomy" id="41276"/>
    <lineage>
        <taxon>Bacteria</taxon>
        <taxon>Pseudomonadati</taxon>
        <taxon>Pseudomonadota</taxon>
        <taxon>Alphaproteobacteria</taxon>
        <taxon>Caulobacterales</taxon>
        <taxon>Caulobacteraceae</taxon>
        <taxon>Brevundimonas</taxon>
    </lineage>
</organism>
<gene>
    <name evidence="1" type="ORF">CEP68_02125</name>
</gene>
<dbReference type="Proteomes" id="UP000197050">
    <property type="component" value="Chromosome"/>
</dbReference>
<dbReference type="RefSeq" id="WP_105625165.1">
    <property type="nucleotide sequence ID" value="NZ_CP022048.2"/>
</dbReference>
<evidence type="ECO:0000313" key="2">
    <source>
        <dbReference type="Proteomes" id="UP000197050"/>
    </source>
</evidence>